<evidence type="ECO:0000256" key="1">
    <source>
        <dbReference type="SAM" id="Phobius"/>
    </source>
</evidence>
<dbReference type="InterPro" id="IPR025143">
    <property type="entry name" value="DUF4083"/>
</dbReference>
<evidence type="ECO:0000313" key="3">
    <source>
        <dbReference type="Proteomes" id="UP000019681"/>
    </source>
</evidence>
<dbReference type="AlphaFoldDB" id="A0A017RTZ2"/>
<reference evidence="2 3" key="1">
    <citation type="journal article" date="2014" name="Genome Announc.">
        <title>Draft Genome Sequence of Fervidicella metallireducens Strain AeBT, an Iron-Reducing Thermoanaerobe from the Great Artesian Basin.</title>
        <authorList>
            <person name="Patel B.K."/>
        </authorList>
    </citation>
    <scope>NUCLEOTIDE SEQUENCE [LARGE SCALE GENOMIC DNA]</scope>
    <source>
        <strain evidence="2 3">AeB</strain>
    </source>
</reference>
<dbReference type="Proteomes" id="UP000019681">
    <property type="component" value="Unassembled WGS sequence"/>
</dbReference>
<keyword evidence="1" id="KW-0812">Transmembrane</keyword>
<gene>
    <name evidence="2" type="ORF">Q428_13615</name>
</gene>
<protein>
    <submittedName>
        <fullName evidence="2">Uncharacterized protein</fullName>
    </submittedName>
</protein>
<keyword evidence="3" id="KW-1185">Reference proteome</keyword>
<keyword evidence="1" id="KW-0472">Membrane</keyword>
<name>A0A017RTZ2_9CLOT</name>
<feature type="transmembrane region" description="Helical" evidence="1">
    <location>
        <begin position="6"/>
        <end position="28"/>
    </location>
</feature>
<organism evidence="2 3">
    <name type="scientific">Fervidicella metallireducens AeB</name>
    <dbReference type="NCBI Taxonomy" id="1403537"/>
    <lineage>
        <taxon>Bacteria</taxon>
        <taxon>Bacillati</taxon>
        <taxon>Bacillota</taxon>
        <taxon>Clostridia</taxon>
        <taxon>Eubacteriales</taxon>
        <taxon>Clostridiaceae</taxon>
        <taxon>Fervidicella</taxon>
    </lineage>
</organism>
<comment type="caution">
    <text evidence="2">The sequence shown here is derived from an EMBL/GenBank/DDBJ whole genome shotgun (WGS) entry which is preliminary data.</text>
</comment>
<dbReference type="RefSeq" id="WP_161633632.1">
    <property type="nucleotide sequence ID" value="NZ_AZQP01000061.1"/>
</dbReference>
<dbReference type="Pfam" id="PF13314">
    <property type="entry name" value="DUF4083"/>
    <property type="match status" value="1"/>
</dbReference>
<dbReference type="EMBL" id="AZQP01000061">
    <property type="protein sequence ID" value="EYE87375.1"/>
    <property type="molecule type" value="Genomic_DNA"/>
</dbReference>
<evidence type="ECO:0000313" key="2">
    <source>
        <dbReference type="EMBL" id="EYE87375.1"/>
    </source>
</evidence>
<sequence>MGNFIDYIAVLINFGIPVIFIILVLIYASQKIKDIENKLDKIISLLEKNEYTKNK</sequence>
<keyword evidence="1" id="KW-1133">Transmembrane helix</keyword>
<accession>A0A017RTZ2</accession>
<proteinExistence type="predicted"/>